<dbReference type="RefSeq" id="WP_166851625.1">
    <property type="nucleotide sequence ID" value="NZ_JAAONY010000001.1"/>
</dbReference>
<organism evidence="1 2">
    <name type="scientific">Pseudoteredinibacter isoporae</name>
    <dbReference type="NCBI Taxonomy" id="570281"/>
    <lineage>
        <taxon>Bacteria</taxon>
        <taxon>Pseudomonadati</taxon>
        <taxon>Pseudomonadota</taxon>
        <taxon>Gammaproteobacteria</taxon>
        <taxon>Cellvibrionales</taxon>
        <taxon>Cellvibrionaceae</taxon>
        <taxon>Pseudoteredinibacter</taxon>
    </lineage>
</organism>
<evidence type="ECO:0000313" key="1">
    <source>
        <dbReference type="EMBL" id="MBB6520314.1"/>
    </source>
</evidence>
<comment type="caution">
    <text evidence="1">The sequence shown here is derived from an EMBL/GenBank/DDBJ whole genome shotgun (WGS) entry which is preliminary data.</text>
</comment>
<keyword evidence="2" id="KW-1185">Reference proteome</keyword>
<dbReference type="InParanoid" id="A0A7X0JQA0"/>
<name>A0A7X0JQA0_9GAMM</name>
<evidence type="ECO:0000313" key="2">
    <source>
        <dbReference type="Proteomes" id="UP000528457"/>
    </source>
</evidence>
<dbReference type="Proteomes" id="UP000528457">
    <property type="component" value="Unassembled WGS sequence"/>
</dbReference>
<dbReference type="Pfam" id="PF08985">
    <property type="entry name" value="DP-EP"/>
    <property type="match status" value="1"/>
</dbReference>
<dbReference type="InterPro" id="IPR015078">
    <property type="entry name" value="DP-EP"/>
</dbReference>
<gene>
    <name evidence="1" type="ORF">HNR48_000592</name>
</gene>
<sequence>MSTSDTLSISVPQGQGQIKNFTLKPSLPANGQPGDWVFQTIESDGSQQPVENLDISFDPNSNWLQRQSEVCVLVVTMDEPGWRFALGGTKSCLSEINTTDQLHDVETAVTANGKVLTAVIKSLSKVGEAVGFSFVAAHTSDDGSVNIYQSPDPGLEIKR</sequence>
<accession>A0A7X0JQA0</accession>
<protein>
    <submittedName>
        <fullName evidence="1">Uncharacterized protein</fullName>
    </submittedName>
</protein>
<dbReference type="AlphaFoldDB" id="A0A7X0JQA0"/>
<reference evidence="1 2" key="1">
    <citation type="submission" date="2020-08" db="EMBL/GenBank/DDBJ databases">
        <title>Genomic Encyclopedia of Type Strains, Phase IV (KMG-IV): sequencing the most valuable type-strain genomes for metagenomic binning, comparative biology and taxonomic classification.</title>
        <authorList>
            <person name="Goeker M."/>
        </authorList>
    </citation>
    <scope>NUCLEOTIDE SEQUENCE [LARGE SCALE GENOMIC DNA]</scope>
    <source>
        <strain evidence="1 2">DSM 22368</strain>
    </source>
</reference>
<proteinExistence type="predicted"/>
<dbReference type="EMBL" id="JACHHT010000001">
    <property type="protein sequence ID" value="MBB6520314.1"/>
    <property type="molecule type" value="Genomic_DNA"/>
</dbReference>